<evidence type="ECO:0000313" key="2">
    <source>
        <dbReference type="EMBL" id="PIY88496.1"/>
    </source>
</evidence>
<gene>
    <name evidence="2" type="ORF">COY73_03670</name>
</gene>
<dbReference type="GO" id="GO:0004540">
    <property type="term" value="F:RNA nuclease activity"/>
    <property type="evidence" value="ECO:0007669"/>
    <property type="project" value="InterPro"/>
</dbReference>
<evidence type="ECO:0000313" key="3">
    <source>
        <dbReference type="Proteomes" id="UP000230767"/>
    </source>
</evidence>
<dbReference type="Gene3D" id="3.40.50.1010">
    <property type="entry name" value="5'-nuclease"/>
    <property type="match status" value="1"/>
</dbReference>
<dbReference type="AlphaFoldDB" id="A0A2M7R5B3"/>
<dbReference type="PANTHER" id="PTHR35458">
    <property type="entry name" value="SLR0755 PROTEIN"/>
    <property type="match status" value="1"/>
</dbReference>
<name>A0A2M7R5B3_9BACT</name>
<accession>A0A2M7R5B3</accession>
<dbReference type="InterPro" id="IPR021139">
    <property type="entry name" value="NYN"/>
</dbReference>
<feature type="domain" description="NYN" evidence="1">
    <location>
        <begin position="40"/>
        <end position="199"/>
    </location>
</feature>
<sequence>MDLQEFMLKNLEIDKQKYGRIFSFVDFGNVNYWYEKDERDWDDNPLAKGQKLVVDIEKLAQFLNLFSEQKRFYYGWHKRIKRSWHILIRAKKNGFIKITKPIQFIKHYLNIEELENVKSRFIKEDYSGKFIEIPKSNFDVEISIDSIRLLNNYDTFCLLSSDSDFARLVEFLKKRGKKVIIIASGQVFYTLKNAANLYINAQKIKRIIAIIKETSPR</sequence>
<comment type="caution">
    <text evidence="2">The sequence shown here is derived from an EMBL/GenBank/DDBJ whole genome shotgun (WGS) entry which is preliminary data.</text>
</comment>
<evidence type="ECO:0000259" key="1">
    <source>
        <dbReference type="Pfam" id="PF01936"/>
    </source>
</evidence>
<proteinExistence type="predicted"/>
<dbReference type="InterPro" id="IPR047140">
    <property type="entry name" value="LabA"/>
</dbReference>
<dbReference type="Proteomes" id="UP000230767">
    <property type="component" value="Unassembled WGS sequence"/>
</dbReference>
<dbReference type="PANTHER" id="PTHR35458:SF2">
    <property type="entry name" value="SLR0755 PROTEIN"/>
    <property type="match status" value="1"/>
</dbReference>
<dbReference type="EMBL" id="PFLW01000087">
    <property type="protein sequence ID" value="PIY88496.1"/>
    <property type="molecule type" value="Genomic_DNA"/>
</dbReference>
<dbReference type="Pfam" id="PF01936">
    <property type="entry name" value="NYN"/>
    <property type="match status" value="1"/>
</dbReference>
<organism evidence="2 3">
    <name type="scientific">Candidatus Nealsonbacteria bacterium CG_4_10_14_0_8_um_filter_37_14</name>
    <dbReference type="NCBI Taxonomy" id="1974684"/>
    <lineage>
        <taxon>Bacteria</taxon>
        <taxon>Candidatus Nealsoniibacteriota</taxon>
    </lineage>
</organism>
<reference evidence="3" key="1">
    <citation type="submission" date="2017-09" db="EMBL/GenBank/DDBJ databases">
        <title>Depth-based differentiation of microbial function through sediment-hosted aquifers and enrichment of novel symbionts in the deep terrestrial subsurface.</title>
        <authorList>
            <person name="Probst A.J."/>
            <person name="Ladd B."/>
            <person name="Jarett J.K."/>
            <person name="Geller-Mcgrath D.E."/>
            <person name="Sieber C.M.K."/>
            <person name="Emerson J.B."/>
            <person name="Anantharaman K."/>
            <person name="Thomas B.C."/>
            <person name="Malmstrom R."/>
            <person name="Stieglmeier M."/>
            <person name="Klingl A."/>
            <person name="Woyke T."/>
            <person name="Ryan C.M."/>
            <person name="Banfield J.F."/>
        </authorList>
    </citation>
    <scope>NUCLEOTIDE SEQUENCE [LARGE SCALE GENOMIC DNA]</scope>
</reference>
<protein>
    <recommendedName>
        <fullName evidence="1">NYN domain-containing protein</fullName>
    </recommendedName>
</protein>